<protein>
    <recommendedName>
        <fullName evidence="4">MxaK protein</fullName>
    </recommendedName>
</protein>
<comment type="caution">
    <text evidence="2">The sequence shown here is derived from an EMBL/GenBank/DDBJ whole genome shotgun (WGS) entry which is preliminary data.</text>
</comment>
<organism evidence="2 3">
    <name type="scientific">Salinisphaera orenii MK-B5</name>
    <dbReference type="NCBI Taxonomy" id="856730"/>
    <lineage>
        <taxon>Bacteria</taxon>
        <taxon>Pseudomonadati</taxon>
        <taxon>Pseudomonadota</taxon>
        <taxon>Gammaproteobacteria</taxon>
        <taxon>Salinisphaerales</taxon>
        <taxon>Salinisphaeraceae</taxon>
        <taxon>Salinisphaera</taxon>
    </lineage>
</organism>
<reference evidence="2 3" key="1">
    <citation type="submission" date="2013-10" db="EMBL/GenBank/DDBJ databases">
        <title>Salinisphaera orenii MK-B5 Genome Sequencing.</title>
        <authorList>
            <person name="Lai Q."/>
            <person name="Li C."/>
            <person name="Shao Z."/>
        </authorList>
    </citation>
    <scope>NUCLEOTIDE SEQUENCE [LARGE SCALE GENOMIC DNA]</scope>
    <source>
        <strain evidence="2 3">MK-B5</strain>
    </source>
</reference>
<evidence type="ECO:0000256" key="1">
    <source>
        <dbReference type="SAM" id="MobiDB-lite"/>
    </source>
</evidence>
<dbReference type="Gene3D" id="1.25.40.10">
    <property type="entry name" value="Tetratricopeptide repeat domain"/>
    <property type="match status" value="1"/>
</dbReference>
<dbReference type="AlphaFoldDB" id="A0A423PFW6"/>
<feature type="region of interest" description="Disordered" evidence="1">
    <location>
        <begin position="167"/>
        <end position="192"/>
    </location>
</feature>
<evidence type="ECO:0000313" key="3">
    <source>
        <dbReference type="Proteomes" id="UP000283993"/>
    </source>
</evidence>
<keyword evidence="3" id="KW-1185">Reference proteome</keyword>
<sequence>MSRRRILGWLVLAAAAVATSVSVWQAALWYGHSRDNDAIRNALAHESGDVTPQSPLPVLFAQGYAESKLDRYREAGAAYQTIWIRTDGGTRGDPEGLAAKTRYNLGNLYVQRAVAAADEYDIDGARTMAELAKQAYRDALRADPGYWAAKHNFEAAQRLVRDLPVHEGEPQEGEKPAEEVWSQMPGFPRGAP</sequence>
<dbReference type="InterPro" id="IPR011990">
    <property type="entry name" value="TPR-like_helical_dom_sf"/>
</dbReference>
<dbReference type="EMBL" id="AYKH01000042">
    <property type="protein sequence ID" value="ROO24482.1"/>
    <property type="molecule type" value="Genomic_DNA"/>
</dbReference>
<accession>A0A423PFW6</accession>
<name>A0A423PFW6_9GAMM</name>
<gene>
    <name evidence="2" type="ORF">SAOR_14910</name>
</gene>
<feature type="compositionally biased region" description="Basic and acidic residues" evidence="1">
    <location>
        <begin position="167"/>
        <end position="178"/>
    </location>
</feature>
<evidence type="ECO:0008006" key="4">
    <source>
        <dbReference type="Google" id="ProtNLM"/>
    </source>
</evidence>
<dbReference type="Proteomes" id="UP000283993">
    <property type="component" value="Unassembled WGS sequence"/>
</dbReference>
<evidence type="ECO:0000313" key="2">
    <source>
        <dbReference type="EMBL" id="ROO24482.1"/>
    </source>
</evidence>
<dbReference type="RefSeq" id="WP_123591478.1">
    <property type="nucleotide sequence ID" value="NZ_AYKH01000042.1"/>
</dbReference>
<proteinExistence type="predicted"/>